<dbReference type="Proteomes" id="UP000266841">
    <property type="component" value="Unassembled WGS sequence"/>
</dbReference>
<evidence type="ECO:0000313" key="2">
    <source>
        <dbReference type="Proteomes" id="UP000266841"/>
    </source>
</evidence>
<organism evidence="1 2">
    <name type="scientific">Thalassiosira oceanica</name>
    <name type="common">Marine diatom</name>
    <dbReference type="NCBI Taxonomy" id="159749"/>
    <lineage>
        <taxon>Eukaryota</taxon>
        <taxon>Sar</taxon>
        <taxon>Stramenopiles</taxon>
        <taxon>Ochrophyta</taxon>
        <taxon>Bacillariophyta</taxon>
        <taxon>Coscinodiscophyceae</taxon>
        <taxon>Thalassiosirophycidae</taxon>
        <taxon>Thalassiosirales</taxon>
        <taxon>Thalassiosiraceae</taxon>
        <taxon>Thalassiosira</taxon>
    </lineage>
</organism>
<evidence type="ECO:0000313" key="1">
    <source>
        <dbReference type="EMBL" id="EJK46244.1"/>
    </source>
</evidence>
<sequence>MPGGQVTIHPSCPLFTWSPLVYLKPTHVRLLTAWSPTLTPPPIATATGLGFNASSSFGLLRGLTWSLPPWSPLIPLKLPRNKLYATYGRRKDSSPVFGARKGGNPQGAES</sequence>
<protein>
    <submittedName>
        <fullName evidence="1">Uncharacterized protein</fullName>
    </submittedName>
</protein>
<gene>
    <name evidence="1" type="ORF">THAOC_35098</name>
</gene>
<reference evidence="1 2" key="1">
    <citation type="journal article" date="2012" name="Genome Biol.">
        <title>Genome and low-iron response of an oceanic diatom adapted to chronic iron limitation.</title>
        <authorList>
            <person name="Lommer M."/>
            <person name="Specht M."/>
            <person name="Roy A.S."/>
            <person name="Kraemer L."/>
            <person name="Andreson R."/>
            <person name="Gutowska M.A."/>
            <person name="Wolf J."/>
            <person name="Bergner S.V."/>
            <person name="Schilhabel M.B."/>
            <person name="Klostermeier U.C."/>
            <person name="Beiko R.G."/>
            <person name="Rosenstiel P."/>
            <person name="Hippler M."/>
            <person name="Laroche J."/>
        </authorList>
    </citation>
    <scope>NUCLEOTIDE SEQUENCE [LARGE SCALE GENOMIC DNA]</scope>
    <source>
        <strain evidence="1 2">CCMP1005</strain>
    </source>
</reference>
<comment type="caution">
    <text evidence="1">The sequence shown here is derived from an EMBL/GenBank/DDBJ whole genome shotgun (WGS) entry which is preliminary data.</text>
</comment>
<dbReference type="AlphaFoldDB" id="K0R3Y1"/>
<name>K0R3Y1_THAOC</name>
<dbReference type="EMBL" id="AGNL01047875">
    <property type="protein sequence ID" value="EJK46244.1"/>
    <property type="molecule type" value="Genomic_DNA"/>
</dbReference>
<keyword evidence="2" id="KW-1185">Reference proteome</keyword>
<proteinExistence type="predicted"/>
<accession>K0R3Y1</accession>